<name>M3B5G8_PSEFD</name>
<dbReference type="RefSeq" id="XP_007925231.1">
    <property type="nucleotide sequence ID" value="XM_007927040.1"/>
</dbReference>
<dbReference type="EMBL" id="KB446557">
    <property type="protein sequence ID" value="EME84607.1"/>
    <property type="molecule type" value="Genomic_DNA"/>
</dbReference>
<accession>M3B5G8</accession>
<sequence>MAGYPDISQVNQPQQDSFGVSTCLDSNKLRGFAKDQKYRLRAHDRELCYKADFSERKSSPSASCTTSATAIRTDEYRAELQAVARRYTPSGDFCDIYAQRERSLAIWLIFSRIISVSLILGRNSSNAFLVSRCVLNYDCSVATESEFMNAEGSL</sequence>
<dbReference type="AlphaFoldDB" id="M3B5G8"/>
<evidence type="ECO:0000313" key="2">
    <source>
        <dbReference type="Proteomes" id="UP000016932"/>
    </source>
</evidence>
<dbReference type="Proteomes" id="UP000016932">
    <property type="component" value="Unassembled WGS sequence"/>
</dbReference>
<dbReference type="HOGENOM" id="CLU_1705016_0_0_1"/>
<dbReference type="GeneID" id="19336581"/>
<protein>
    <submittedName>
        <fullName evidence="1">Uncharacterized protein</fullName>
    </submittedName>
</protein>
<keyword evidence="2" id="KW-1185">Reference proteome</keyword>
<evidence type="ECO:0000313" key="1">
    <source>
        <dbReference type="EMBL" id="EME84607.1"/>
    </source>
</evidence>
<proteinExistence type="predicted"/>
<organism evidence="1 2">
    <name type="scientific">Pseudocercospora fijiensis (strain CIRAD86)</name>
    <name type="common">Black leaf streak disease fungus</name>
    <name type="synonym">Mycosphaerella fijiensis</name>
    <dbReference type="NCBI Taxonomy" id="383855"/>
    <lineage>
        <taxon>Eukaryota</taxon>
        <taxon>Fungi</taxon>
        <taxon>Dikarya</taxon>
        <taxon>Ascomycota</taxon>
        <taxon>Pezizomycotina</taxon>
        <taxon>Dothideomycetes</taxon>
        <taxon>Dothideomycetidae</taxon>
        <taxon>Mycosphaerellales</taxon>
        <taxon>Mycosphaerellaceae</taxon>
        <taxon>Pseudocercospora</taxon>
    </lineage>
</organism>
<dbReference type="VEuPathDB" id="FungiDB:MYCFIDRAFT_207337"/>
<dbReference type="KEGG" id="pfj:MYCFIDRAFT_207337"/>
<reference evidence="1 2" key="1">
    <citation type="journal article" date="2012" name="PLoS Pathog.">
        <title>Diverse lifestyles and strategies of plant pathogenesis encoded in the genomes of eighteen Dothideomycetes fungi.</title>
        <authorList>
            <person name="Ohm R.A."/>
            <person name="Feau N."/>
            <person name="Henrissat B."/>
            <person name="Schoch C.L."/>
            <person name="Horwitz B.A."/>
            <person name="Barry K.W."/>
            <person name="Condon B.J."/>
            <person name="Copeland A.C."/>
            <person name="Dhillon B."/>
            <person name="Glaser F."/>
            <person name="Hesse C.N."/>
            <person name="Kosti I."/>
            <person name="LaButti K."/>
            <person name="Lindquist E.A."/>
            <person name="Lucas S."/>
            <person name="Salamov A.A."/>
            <person name="Bradshaw R.E."/>
            <person name="Ciuffetti L."/>
            <person name="Hamelin R.C."/>
            <person name="Kema G.H.J."/>
            <person name="Lawrence C."/>
            <person name="Scott J.A."/>
            <person name="Spatafora J.W."/>
            <person name="Turgeon B.G."/>
            <person name="de Wit P.J.G.M."/>
            <person name="Zhong S."/>
            <person name="Goodwin S.B."/>
            <person name="Grigoriev I.V."/>
        </authorList>
    </citation>
    <scope>NUCLEOTIDE SEQUENCE [LARGE SCALE GENOMIC DNA]</scope>
    <source>
        <strain evidence="1 2">CIRAD86</strain>
    </source>
</reference>
<gene>
    <name evidence="1" type="ORF">MYCFIDRAFT_207337</name>
</gene>